<name>A0A3B0S8T1_9ZZZZ</name>
<dbReference type="SUPFAM" id="SSF88946">
    <property type="entry name" value="Sigma2 domain of RNA polymerase sigma factors"/>
    <property type="match status" value="1"/>
</dbReference>
<dbReference type="CDD" id="cd06171">
    <property type="entry name" value="Sigma70_r4"/>
    <property type="match status" value="1"/>
</dbReference>
<dbReference type="GO" id="GO:0006352">
    <property type="term" value="P:DNA-templated transcription initiation"/>
    <property type="evidence" value="ECO:0007669"/>
    <property type="project" value="InterPro"/>
</dbReference>
<dbReference type="NCBIfam" id="TIGR02937">
    <property type="entry name" value="sigma70-ECF"/>
    <property type="match status" value="1"/>
</dbReference>
<keyword evidence="3" id="KW-0731">Sigma factor</keyword>
<sequence length="197" mass="22941">MVTTEGWRHRRSSRKWGRFDETYHASFSQIYAYCRRRTRSREDTEDAVADTYLVAWRRLDELEAADYPIAWLYGVARRVLANQRKSLERHELVEVRAAAFSPSTAFNDPAQDAVHRSQLGDVLEAMIELSTIDQELLVLAAFEQLSHAEMAVVLEIPIDTIKSRLYRARRRLQERIVRDARPSVVTLPTEESDRRHA</sequence>
<protein>
    <submittedName>
        <fullName evidence="7">RNA polymerase ECF-type sigma factor</fullName>
    </submittedName>
</protein>
<dbReference type="InterPro" id="IPR039425">
    <property type="entry name" value="RNA_pol_sigma-70-like"/>
</dbReference>
<evidence type="ECO:0000256" key="2">
    <source>
        <dbReference type="ARBA" id="ARBA00023015"/>
    </source>
</evidence>
<keyword evidence="2" id="KW-0805">Transcription regulation</keyword>
<dbReference type="Pfam" id="PF08281">
    <property type="entry name" value="Sigma70_r4_2"/>
    <property type="match status" value="1"/>
</dbReference>
<keyword evidence="4" id="KW-0804">Transcription</keyword>
<dbReference type="EMBL" id="UOEK01000107">
    <property type="protein sequence ID" value="VAV96858.1"/>
    <property type="molecule type" value="Genomic_DNA"/>
</dbReference>
<dbReference type="Gene3D" id="1.10.10.10">
    <property type="entry name" value="Winged helix-like DNA-binding domain superfamily/Winged helix DNA-binding domain"/>
    <property type="match status" value="1"/>
</dbReference>
<evidence type="ECO:0000256" key="4">
    <source>
        <dbReference type="ARBA" id="ARBA00023163"/>
    </source>
</evidence>
<feature type="domain" description="RNA polymerase sigma factor 70 region 4 type 2" evidence="6">
    <location>
        <begin position="121"/>
        <end position="172"/>
    </location>
</feature>
<dbReference type="InterPro" id="IPR007627">
    <property type="entry name" value="RNA_pol_sigma70_r2"/>
</dbReference>
<dbReference type="PANTHER" id="PTHR43133:SF25">
    <property type="entry name" value="RNA POLYMERASE SIGMA FACTOR RFAY-RELATED"/>
    <property type="match status" value="1"/>
</dbReference>
<feature type="domain" description="RNA polymerase sigma-70 region 2" evidence="5">
    <location>
        <begin position="28"/>
        <end position="88"/>
    </location>
</feature>
<evidence type="ECO:0000259" key="5">
    <source>
        <dbReference type="Pfam" id="PF04542"/>
    </source>
</evidence>
<evidence type="ECO:0000259" key="6">
    <source>
        <dbReference type="Pfam" id="PF08281"/>
    </source>
</evidence>
<dbReference type="InterPro" id="IPR013324">
    <property type="entry name" value="RNA_pol_sigma_r3/r4-like"/>
</dbReference>
<dbReference type="InterPro" id="IPR014284">
    <property type="entry name" value="RNA_pol_sigma-70_dom"/>
</dbReference>
<comment type="similarity">
    <text evidence="1">Belongs to the sigma-70 factor family. ECF subfamily.</text>
</comment>
<dbReference type="Gene3D" id="1.10.1740.10">
    <property type="match status" value="1"/>
</dbReference>
<dbReference type="Pfam" id="PF04542">
    <property type="entry name" value="Sigma70_r2"/>
    <property type="match status" value="1"/>
</dbReference>
<reference evidence="7" key="1">
    <citation type="submission" date="2018-06" db="EMBL/GenBank/DDBJ databases">
        <authorList>
            <person name="Zhirakovskaya E."/>
        </authorList>
    </citation>
    <scope>NUCLEOTIDE SEQUENCE</scope>
</reference>
<dbReference type="InterPro" id="IPR013325">
    <property type="entry name" value="RNA_pol_sigma_r2"/>
</dbReference>
<dbReference type="SUPFAM" id="SSF88659">
    <property type="entry name" value="Sigma3 and sigma4 domains of RNA polymerase sigma factors"/>
    <property type="match status" value="1"/>
</dbReference>
<dbReference type="GO" id="GO:0003677">
    <property type="term" value="F:DNA binding"/>
    <property type="evidence" value="ECO:0007669"/>
    <property type="project" value="InterPro"/>
</dbReference>
<dbReference type="GO" id="GO:0016987">
    <property type="term" value="F:sigma factor activity"/>
    <property type="evidence" value="ECO:0007669"/>
    <property type="project" value="UniProtKB-KW"/>
</dbReference>
<gene>
    <name evidence="7" type="ORF">MNBD_ACTINO02-3284</name>
</gene>
<proteinExistence type="inferred from homology"/>
<evidence type="ECO:0000256" key="3">
    <source>
        <dbReference type="ARBA" id="ARBA00023082"/>
    </source>
</evidence>
<dbReference type="InterPro" id="IPR036388">
    <property type="entry name" value="WH-like_DNA-bd_sf"/>
</dbReference>
<evidence type="ECO:0000313" key="7">
    <source>
        <dbReference type="EMBL" id="VAV96858.1"/>
    </source>
</evidence>
<accession>A0A3B0S8T1</accession>
<dbReference type="AlphaFoldDB" id="A0A3B0S8T1"/>
<evidence type="ECO:0000256" key="1">
    <source>
        <dbReference type="ARBA" id="ARBA00010641"/>
    </source>
</evidence>
<dbReference type="InterPro" id="IPR013249">
    <property type="entry name" value="RNA_pol_sigma70_r4_t2"/>
</dbReference>
<organism evidence="7">
    <name type="scientific">hydrothermal vent metagenome</name>
    <dbReference type="NCBI Taxonomy" id="652676"/>
    <lineage>
        <taxon>unclassified sequences</taxon>
        <taxon>metagenomes</taxon>
        <taxon>ecological metagenomes</taxon>
    </lineage>
</organism>
<dbReference type="PANTHER" id="PTHR43133">
    <property type="entry name" value="RNA POLYMERASE ECF-TYPE SIGMA FACTO"/>
    <property type="match status" value="1"/>
</dbReference>